<dbReference type="Pfam" id="PF04376">
    <property type="entry name" value="ATE_N"/>
    <property type="match status" value="1"/>
</dbReference>
<keyword evidence="3" id="KW-0808">Transferase</keyword>
<dbReference type="PANTHER" id="PTHR21367:SF1">
    <property type="entry name" value="ARGINYL-TRNA--PROTEIN TRANSFERASE 1"/>
    <property type="match status" value="1"/>
</dbReference>
<keyword evidence="4" id="KW-0012">Acyltransferase</keyword>
<accession>A0A0X8HVN6</accession>
<comment type="similarity">
    <text evidence="1">Belongs to the R-transferase family.</text>
</comment>
<evidence type="ECO:0000256" key="1">
    <source>
        <dbReference type="ARBA" id="ARBA00009991"/>
    </source>
</evidence>
<dbReference type="InterPro" id="IPR007471">
    <property type="entry name" value="N-end_Aminoacyl_Trfase_N"/>
</dbReference>
<reference evidence="7 8" key="1">
    <citation type="submission" date="2016-01" db="EMBL/GenBank/DDBJ databases">
        <title>Genome sequence of the yeast Holleya sinecauda.</title>
        <authorList>
            <person name="Dietrich F.S."/>
        </authorList>
    </citation>
    <scope>NUCLEOTIDE SEQUENCE [LARGE SCALE GENOMIC DNA]</scope>
    <source>
        <strain evidence="7 8">ATCC 58844</strain>
    </source>
</reference>
<evidence type="ECO:0000256" key="2">
    <source>
        <dbReference type="ARBA" id="ARBA00012025"/>
    </source>
</evidence>
<evidence type="ECO:0000313" key="7">
    <source>
        <dbReference type="EMBL" id="AMD22250.1"/>
    </source>
</evidence>
<organism evidence="7 8">
    <name type="scientific">Eremothecium sinecaudum</name>
    <dbReference type="NCBI Taxonomy" id="45286"/>
    <lineage>
        <taxon>Eukaryota</taxon>
        <taxon>Fungi</taxon>
        <taxon>Dikarya</taxon>
        <taxon>Ascomycota</taxon>
        <taxon>Saccharomycotina</taxon>
        <taxon>Saccharomycetes</taxon>
        <taxon>Saccharomycetales</taxon>
        <taxon>Saccharomycetaceae</taxon>
        <taxon>Eremothecium</taxon>
    </lineage>
</organism>
<proteinExistence type="inferred from homology"/>
<dbReference type="InterPro" id="IPR016181">
    <property type="entry name" value="Acyl_CoA_acyltransferase"/>
</dbReference>
<sequence>MDVSERLITLYMPMYITEGSDTSCGYCKGKKKDSSKYSVNSWQYHYQEQLPESQRDVNNISIGMQVEQLTVEMYDNMCNMGFRRSGKLIYKTDMLRNCCRLYTIRTNSSMFKISKELKTCVKKFVKNISDNGDSEVPSDAVNGFESSEYRFINDIVNAELNSKSFYTRFEPAIFTKEKYDLYVRYQRIVHNDVSGLKPKAFEQFLCSSPFPNSIVQGNSEEWQELNDWRMLKKDQTVNRLGPAHECYYHNGKLIAVAVLDFLPTGLSSIYFIWDPDYSKWSLGKISALREMALIEKIHRPYYYMGYYIDDCPKMQYKAKYGGELLDVCTNRYFPLDEVRPFINGSKLFVMHELKDEKPIRELLLSFNPGEREDVEGRNNVIEHIYGKNGAAIENANSTIYQLQSRGIAYPLQPPFDILSVGKIDHKNSFFDVLNRIGYSDNHYNFPAIVPGLLPLWQLMEMLQNGSIKKINNNLMLLNMVTGQLRAVRDFDKENPFIKQIICNVIRLIGLDNTAKALIII</sequence>
<dbReference type="InterPro" id="IPR030700">
    <property type="entry name" value="N-end_Aminoacyl_Trfase"/>
</dbReference>
<dbReference type="PANTHER" id="PTHR21367">
    <property type="entry name" value="ARGININE-TRNA-PROTEIN TRANSFERASE 1"/>
    <property type="match status" value="1"/>
</dbReference>
<dbReference type="Proteomes" id="UP000243052">
    <property type="component" value="Chromosome vii"/>
</dbReference>
<dbReference type="AlphaFoldDB" id="A0A0X8HVN6"/>
<dbReference type="RefSeq" id="XP_017989246.1">
    <property type="nucleotide sequence ID" value="XM_018133591.1"/>
</dbReference>
<dbReference type="InterPro" id="IPR007472">
    <property type="entry name" value="N-end_Aminoacyl_Trfase_C"/>
</dbReference>
<evidence type="ECO:0000256" key="4">
    <source>
        <dbReference type="ARBA" id="ARBA00023315"/>
    </source>
</evidence>
<protein>
    <recommendedName>
        <fullName evidence="2">arginyltransferase</fullName>
        <ecNumber evidence="2">2.3.2.8</ecNumber>
    </recommendedName>
</protein>
<dbReference type="SUPFAM" id="SSF55729">
    <property type="entry name" value="Acyl-CoA N-acyltransferases (Nat)"/>
    <property type="match status" value="1"/>
</dbReference>
<feature type="domain" description="N-end rule aminoacyl transferase C-terminal" evidence="6">
    <location>
        <begin position="177"/>
        <end position="321"/>
    </location>
</feature>
<dbReference type="STRING" id="45286.A0A0X8HVN6"/>
<evidence type="ECO:0000259" key="5">
    <source>
        <dbReference type="Pfam" id="PF04376"/>
    </source>
</evidence>
<name>A0A0X8HVN6_9SACH</name>
<dbReference type="EC" id="2.3.2.8" evidence="2"/>
<evidence type="ECO:0000313" key="8">
    <source>
        <dbReference type="Proteomes" id="UP000243052"/>
    </source>
</evidence>
<feature type="domain" description="N-end aminoacyl transferase N-terminal" evidence="5">
    <location>
        <begin position="23"/>
        <end position="118"/>
    </location>
</feature>
<dbReference type="EMBL" id="CP014247">
    <property type="protein sequence ID" value="AMD22250.1"/>
    <property type="molecule type" value="Genomic_DNA"/>
</dbReference>
<evidence type="ECO:0000259" key="6">
    <source>
        <dbReference type="Pfam" id="PF04377"/>
    </source>
</evidence>
<dbReference type="GO" id="GO:0004057">
    <property type="term" value="F:arginyl-tRNA--protein transferase activity"/>
    <property type="evidence" value="ECO:0007669"/>
    <property type="project" value="UniProtKB-EC"/>
</dbReference>
<dbReference type="GO" id="GO:0005737">
    <property type="term" value="C:cytoplasm"/>
    <property type="evidence" value="ECO:0007669"/>
    <property type="project" value="TreeGrafter"/>
</dbReference>
<dbReference type="OrthoDB" id="74183at2759"/>
<dbReference type="Pfam" id="PF04377">
    <property type="entry name" value="ATE_C"/>
    <property type="match status" value="1"/>
</dbReference>
<dbReference type="GeneID" id="28725594"/>
<keyword evidence="8" id="KW-1185">Reference proteome</keyword>
<gene>
    <name evidence="7" type="ORF">AW171_hschr74275</name>
</gene>
<evidence type="ECO:0000256" key="3">
    <source>
        <dbReference type="ARBA" id="ARBA00022679"/>
    </source>
</evidence>